<dbReference type="InterPro" id="IPR029063">
    <property type="entry name" value="SAM-dependent_MTases_sf"/>
</dbReference>
<dbReference type="GO" id="GO:0005737">
    <property type="term" value="C:cytoplasm"/>
    <property type="evidence" value="ECO:0007669"/>
    <property type="project" value="UniProtKB-SubCell"/>
</dbReference>
<comment type="function">
    <text evidence="6">Specifically methylates the adenine in position 37 of tRNA(1)(Val) (anticodon cmo5UAC).</text>
</comment>
<dbReference type="InterPro" id="IPR007848">
    <property type="entry name" value="Small_mtfrase_dom"/>
</dbReference>
<organism evidence="8 9">
    <name type="scientific">Coprobacter secundus subsp. similis</name>
    <dbReference type="NCBI Taxonomy" id="2751153"/>
    <lineage>
        <taxon>Bacteria</taxon>
        <taxon>Pseudomonadati</taxon>
        <taxon>Bacteroidota</taxon>
        <taxon>Bacteroidia</taxon>
        <taxon>Bacteroidales</taxon>
        <taxon>Barnesiellaceae</taxon>
        <taxon>Coprobacter</taxon>
    </lineage>
</organism>
<dbReference type="CDD" id="cd02440">
    <property type="entry name" value="AdoMet_MTases"/>
    <property type="match status" value="1"/>
</dbReference>
<dbReference type="EC" id="2.1.1.223" evidence="6"/>
<proteinExistence type="inferred from homology"/>
<dbReference type="GO" id="GO:0003676">
    <property type="term" value="F:nucleic acid binding"/>
    <property type="evidence" value="ECO:0007669"/>
    <property type="project" value="InterPro"/>
</dbReference>
<comment type="catalytic activity">
    <reaction evidence="6">
        <text>adenosine(37) in tRNA1(Val) + S-adenosyl-L-methionine = N(6)-methyladenosine(37) in tRNA1(Val) + S-adenosyl-L-homocysteine + H(+)</text>
        <dbReference type="Rhea" id="RHEA:43160"/>
        <dbReference type="Rhea" id="RHEA-COMP:10369"/>
        <dbReference type="Rhea" id="RHEA-COMP:10370"/>
        <dbReference type="ChEBI" id="CHEBI:15378"/>
        <dbReference type="ChEBI" id="CHEBI:57856"/>
        <dbReference type="ChEBI" id="CHEBI:59789"/>
        <dbReference type="ChEBI" id="CHEBI:74411"/>
        <dbReference type="ChEBI" id="CHEBI:74449"/>
        <dbReference type="EC" id="2.1.1.223"/>
    </reaction>
</comment>
<dbReference type="PANTHER" id="PTHR47739:SF1">
    <property type="entry name" value="TRNA1(VAL) (ADENINE(37)-N6)-METHYLTRANSFERASE"/>
    <property type="match status" value="1"/>
</dbReference>
<dbReference type="Proteomes" id="UP000594042">
    <property type="component" value="Chromosome"/>
</dbReference>
<evidence type="ECO:0000259" key="7">
    <source>
        <dbReference type="Pfam" id="PF05175"/>
    </source>
</evidence>
<accession>A0A7G1HXR8</accession>
<evidence type="ECO:0000256" key="5">
    <source>
        <dbReference type="ARBA" id="ARBA00022694"/>
    </source>
</evidence>
<dbReference type="AlphaFoldDB" id="A0A7G1HXR8"/>
<evidence type="ECO:0000256" key="6">
    <source>
        <dbReference type="HAMAP-Rule" id="MF_01872"/>
    </source>
</evidence>
<keyword evidence="3 6" id="KW-0808">Transferase</keyword>
<keyword evidence="4 6" id="KW-0949">S-adenosyl-L-methionine</keyword>
<gene>
    <name evidence="8" type="ORF">Cop2CBH44_06900</name>
</gene>
<keyword evidence="2 6" id="KW-0489">Methyltransferase</keyword>
<dbReference type="GO" id="GO:0008033">
    <property type="term" value="P:tRNA processing"/>
    <property type="evidence" value="ECO:0007669"/>
    <property type="project" value="UniProtKB-UniRule"/>
</dbReference>
<dbReference type="GO" id="GO:0016430">
    <property type="term" value="F:tRNA (adenine-N6)-methyltransferase activity"/>
    <property type="evidence" value="ECO:0007669"/>
    <property type="project" value="UniProtKB-UniRule"/>
</dbReference>
<evidence type="ECO:0000256" key="2">
    <source>
        <dbReference type="ARBA" id="ARBA00022603"/>
    </source>
</evidence>
<evidence type="ECO:0000256" key="4">
    <source>
        <dbReference type="ARBA" id="ARBA00022691"/>
    </source>
</evidence>
<dbReference type="PANTHER" id="PTHR47739">
    <property type="entry name" value="TRNA1(VAL) (ADENINE(37)-N6)-METHYLTRANSFERASE"/>
    <property type="match status" value="1"/>
</dbReference>
<dbReference type="RefSeq" id="WP_021930372.1">
    <property type="nucleotide sequence ID" value="NZ_AP023322.1"/>
</dbReference>
<dbReference type="KEGG" id="copr:Cop2CBH44_06900"/>
<protein>
    <recommendedName>
        <fullName evidence="6">tRNA1(Val) (adenine(37)-N6)-methyltransferase</fullName>
        <ecNumber evidence="6">2.1.1.223</ecNumber>
    </recommendedName>
    <alternativeName>
        <fullName evidence="6">tRNA m6A37 methyltransferase</fullName>
    </alternativeName>
</protein>
<sequence>MSNSYFKFKQFTIYQDNCAMKVGTDGALLGAWCSFPQKGMILDIGCGTGLISIMAAQRTEALVDGVEIDQNAYKQAQENVALTPWKNRINLYFNDFNLFAQNTSTQYDYIVSNPPFFKDSLLSPSTSRNNARHTISLNYETLFSKSTNLLKPKGKIAIIFPYELENYIFSTALFHQFYPIRITRVKGHAKRPIKRIIAEWGRELVEYKSDELNIESIPGTYSPEFISLLQDFYLKF</sequence>
<keyword evidence="5 6" id="KW-0819">tRNA processing</keyword>
<dbReference type="InterPro" id="IPR002052">
    <property type="entry name" value="DNA_methylase_N6_adenine_CS"/>
</dbReference>
<dbReference type="InterPro" id="IPR050210">
    <property type="entry name" value="tRNA_Adenine-N(6)_MTase"/>
</dbReference>
<keyword evidence="1 6" id="KW-0963">Cytoplasm</keyword>
<dbReference type="EMBL" id="AP023322">
    <property type="protein sequence ID" value="BCI62337.1"/>
    <property type="molecule type" value="Genomic_DNA"/>
</dbReference>
<dbReference type="PRINTS" id="PR00507">
    <property type="entry name" value="N12N6MTFRASE"/>
</dbReference>
<comment type="subcellular location">
    <subcellularLocation>
        <location evidence="6">Cytoplasm</location>
    </subcellularLocation>
</comment>
<name>A0A7G1HXR8_9BACT</name>
<keyword evidence="9" id="KW-1185">Reference proteome</keyword>
<dbReference type="Gene3D" id="3.40.50.150">
    <property type="entry name" value="Vaccinia Virus protein VP39"/>
    <property type="match status" value="1"/>
</dbReference>
<evidence type="ECO:0000256" key="1">
    <source>
        <dbReference type="ARBA" id="ARBA00022490"/>
    </source>
</evidence>
<dbReference type="HAMAP" id="MF_01872">
    <property type="entry name" value="tRNA_methyltr_YfiC"/>
    <property type="match status" value="1"/>
</dbReference>
<evidence type="ECO:0000256" key="3">
    <source>
        <dbReference type="ARBA" id="ARBA00022679"/>
    </source>
</evidence>
<evidence type="ECO:0000313" key="8">
    <source>
        <dbReference type="EMBL" id="BCI62337.1"/>
    </source>
</evidence>
<evidence type="ECO:0000313" key="9">
    <source>
        <dbReference type="Proteomes" id="UP000594042"/>
    </source>
</evidence>
<dbReference type="GO" id="GO:0032259">
    <property type="term" value="P:methylation"/>
    <property type="evidence" value="ECO:0007669"/>
    <property type="project" value="UniProtKB-KW"/>
</dbReference>
<dbReference type="Pfam" id="PF05175">
    <property type="entry name" value="MTS"/>
    <property type="match status" value="1"/>
</dbReference>
<feature type="domain" description="Methyltransferase small" evidence="7">
    <location>
        <begin position="37"/>
        <end position="162"/>
    </location>
</feature>
<dbReference type="SUPFAM" id="SSF53335">
    <property type="entry name" value="S-adenosyl-L-methionine-dependent methyltransferases"/>
    <property type="match status" value="1"/>
</dbReference>
<comment type="similarity">
    <text evidence="6">Belongs to the methyltransferase superfamily. tRNA (adenine-N(6)-)-methyltransferase family.</text>
</comment>
<dbReference type="InterPro" id="IPR022882">
    <property type="entry name" value="tRNA_adenine-N6_MeTrfase"/>
</dbReference>
<dbReference type="PROSITE" id="PS00092">
    <property type="entry name" value="N6_MTASE"/>
    <property type="match status" value="1"/>
</dbReference>
<reference evidence="9" key="1">
    <citation type="submission" date="2020-07" db="EMBL/GenBank/DDBJ databases">
        <title>Complete genome sequencing of Coprobacter sp. strain 2CBH44.</title>
        <authorList>
            <person name="Sakamoto M."/>
            <person name="Murakami T."/>
            <person name="Mori H."/>
        </authorList>
    </citation>
    <scope>NUCLEOTIDE SEQUENCE [LARGE SCALE GENOMIC DNA]</scope>
    <source>
        <strain evidence="9">2CBH44</strain>
    </source>
</reference>